<feature type="transmembrane region" description="Helical" evidence="1">
    <location>
        <begin position="260"/>
        <end position="281"/>
    </location>
</feature>
<dbReference type="AlphaFoldDB" id="A0A212LZQ1"/>
<dbReference type="GO" id="GO:0005886">
    <property type="term" value="C:plasma membrane"/>
    <property type="evidence" value="ECO:0007669"/>
    <property type="project" value="TreeGrafter"/>
</dbReference>
<dbReference type="InterPro" id="IPR003474">
    <property type="entry name" value="Glcn_transporter"/>
</dbReference>
<dbReference type="PIRSF" id="PIRSF002746">
    <property type="entry name" value="Gluconate_transporter"/>
    <property type="match status" value="1"/>
</dbReference>
<feature type="transmembrane region" description="Helical" evidence="1">
    <location>
        <begin position="30"/>
        <end position="48"/>
    </location>
</feature>
<dbReference type="PANTHER" id="PTHR30354:SF6">
    <property type="entry name" value="D-SERINE TRANSPORTER DSDX"/>
    <property type="match status" value="1"/>
</dbReference>
<dbReference type="Pfam" id="PF02447">
    <property type="entry name" value="GntP_permease"/>
    <property type="match status" value="1"/>
</dbReference>
<proteinExistence type="predicted"/>
<sequence length="446" mass="47165">MGTTGLMMLVLLLAIALIIFLTIRLKVHAFVALLTACLFIGFATGMPLDKMLKSIELGMGGFLGMLAPILALGAIVGKMMEISGGAERLARTMIQALGKKNSHWAMMLVGYICGIPVFFQVGIVLLMPLLFCVAIEAGMSLVMVGIPMIIGLLTVHCIVPPHPAAMAVAVGLKADVGKVILYGLIVGLPAAALAGPVFGKLVGNKFKLNPPEHLCQAEPTPDEKLPPFGITLFTILFPLLLMISKTVLEFVLGKTHPGMVYVNFIGDPVTALFLAVVLSYWTLGLNRGMNMEKIQKLSETAIGPMAAILLIIGASGAFNKILMDSGIGDAIKSLLMSWKINPLILAWSVAAIMRFAVGGATIAMITAVGLVVPLLPLYPGIDTALVAVAIGTGAIGFSHVNDPGFWFVKEYFGMPMSDLFKTYTLSTTIASVVGLITLLIFSQLVG</sequence>
<evidence type="ECO:0000256" key="1">
    <source>
        <dbReference type="SAM" id="Phobius"/>
    </source>
</evidence>
<organism evidence="2">
    <name type="scientific">uncultured Sporomusa sp</name>
    <dbReference type="NCBI Taxonomy" id="307249"/>
    <lineage>
        <taxon>Bacteria</taxon>
        <taxon>Bacillati</taxon>
        <taxon>Bacillota</taxon>
        <taxon>Negativicutes</taxon>
        <taxon>Selenomonadales</taxon>
        <taxon>Sporomusaceae</taxon>
        <taxon>Sporomusa</taxon>
        <taxon>environmental samples</taxon>
    </lineage>
</organism>
<keyword evidence="1" id="KW-0472">Membrane</keyword>
<feature type="transmembrane region" description="Helical" evidence="1">
    <location>
        <begin position="60"/>
        <end position="83"/>
    </location>
</feature>
<protein>
    <submittedName>
        <fullName evidence="2">Gluconate permease</fullName>
    </submittedName>
</protein>
<dbReference type="PANTHER" id="PTHR30354">
    <property type="entry name" value="GNT FAMILY GLUCONATE TRANSPORTER"/>
    <property type="match status" value="1"/>
</dbReference>
<keyword evidence="1" id="KW-1133">Transmembrane helix</keyword>
<dbReference type="NCBIfam" id="TIGR00791">
    <property type="entry name" value="gntP"/>
    <property type="match status" value="1"/>
</dbReference>
<keyword evidence="1" id="KW-0812">Transmembrane</keyword>
<evidence type="ECO:0000313" key="2">
    <source>
        <dbReference type="EMBL" id="SCM83074.1"/>
    </source>
</evidence>
<dbReference type="RefSeq" id="WP_288185595.1">
    <property type="nucleotide sequence ID" value="NZ_LT608335.1"/>
</dbReference>
<feature type="transmembrane region" description="Helical" evidence="1">
    <location>
        <begin position="6"/>
        <end position="23"/>
    </location>
</feature>
<feature type="transmembrane region" description="Helical" evidence="1">
    <location>
        <begin position="384"/>
        <end position="401"/>
    </location>
</feature>
<reference evidence="2" key="1">
    <citation type="submission" date="2016-08" db="EMBL/GenBank/DDBJ databases">
        <authorList>
            <person name="Seilhamer J.J."/>
        </authorList>
    </citation>
    <scope>NUCLEOTIDE SEQUENCE</scope>
    <source>
        <strain evidence="2">86</strain>
    </source>
</reference>
<dbReference type="EMBL" id="FMJE01000006">
    <property type="protein sequence ID" value="SCM83074.1"/>
    <property type="molecule type" value="Genomic_DNA"/>
</dbReference>
<feature type="transmembrane region" description="Helical" evidence="1">
    <location>
        <begin position="104"/>
        <end position="131"/>
    </location>
</feature>
<gene>
    <name evidence="2" type="primary">gnuT</name>
    <name evidence="2" type="ORF">KL86SPO_60036</name>
</gene>
<accession>A0A212LZQ1</accession>
<feature type="transmembrane region" description="Helical" evidence="1">
    <location>
        <begin position="137"/>
        <end position="159"/>
    </location>
</feature>
<dbReference type="GO" id="GO:0015128">
    <property type="term" value="F:gluconate transmembrane transporter activity"/>
    <property type="evidence" value="ECO:0007669"/>
    <property type="project" value="InterPro"/>
</dbReference>
<name>A0A212LZQ1_9FIRM</name>
<feature type="transmembrane region" description="Helical" evidence="1">
    <location>
        <begin position="343"/>
        <end position="372"/>
    </location>
</feature>
<feature type="transmembrane region" description="Helical" evidence="1">
    <location>
        <begin position="179"/>
        <end position="198"/>
    </location>
</feature>
<feature type="transmembrane region" description="Helical" evidence="1">
    <location>
        <begin position="422"/>
        <end position="445"/>
    </location>
</feature>
<feature type="transmembrane region" description="Helical" evidence="1">
    <location>
        <begin position="301"/>
        <end position="322"/>
    </location>
</feature>
<feature type="transmembrane region" description="Helical" evidence="1">
    <location>
        <begin position="228"/>
        <end position="248"/>
    </location>
</feature>